<accession>A0ABS4ZAM5</accession>
<gene>
    <name evidence="1" type="ORF">JOF54_003027</name>
</gene>
<organism evidence="1 2">
    <name type="scientific">Microlunatus capsulatus</name>
    <dbReference type="NCBI Taxonomy" id="99117"/>
    <lineage>
        <taxon>Bacteria</taxon>
        <taxon>Bacillati</taxon>
        <taxon>Actinomycetota</taxon>
        <taxon>Actinomycetes</taxon>
        <taxon>Propionibacteriales</taxon>
        <taxon>Propionibacteriaceae</taxon>
        <taxon>Microlunatus</taxon>
    </lineage>
</organism>
<reference evidence="1 2" key="1">
    <citation type="submission" date="2021-03" db="EMBL/GenBank/DDBJ databases">
        <title>Sequencing the genomes of 1000 actinobacteria strains.</title>
        <authorList>
            <person name="Klenk H.-P."/>
        </authorList>
    </citation>
    <scope>NUCLEOTIDE SEQUENCE [LARGE SCALE GENOMIC DNA]</scope>
    <source>
        <strain evidence="1 2">DSM 12936</strain>
    </source>
</reference>
<protein>
    <recommendedName>
        <fullName evidence="3">Transcriptional regulator, AbiEi antitoxin, Type IV TA system</fullName>
    </recommendedName>
</protein>
<sequence>MPRSPDPRLALLAPHELARLTARGELVRLRRGTYLPAGAAAADPAARHRQLVAATWPLLGDGSVLSHGSAAVLHGLPVWPEQLVHVQVTRAAGRGKRRGNVHVHVAPLADDEVVEVAGLRVTSPVRTVVDLGRALPLHRAVAAGDAALRRGLDADDLLLGLEAAAGRPGVAAARRAVALLDARSESPWESCSRVTLHHLGLAPTSLQHEVRDAASRLVARADFGWEEHRTLGEFDGLVKYGKLLRPGQTPSDAVVEEKRREDAVRDLDWQVVRWVRDDLRRPEELRARILRAFRRGTR</sequence>
<proteinExistence type="predicted"/>
<evidence type="ECO:0008006" key="3">
    <source>
        <dbReference type="Google" id="ProtNLM"/>
    </source>
</evidence>
<keyword evidence="2" id="KW-1185">Reference proteome</keyword>
<name>A0ABS4ZAM5_9ACTN</name>
<evidence type="ECO:0000313" key="1">
    <source>
        <dbReference type="EMBL" id="MBP2418105.1"/>
    </source>
</evidence>
<dbReference type="RefSeq" id="WP_210057345.1">
    <property type="nucleotide sequence ID" value="NZ_BAAAMH010000010.1"/>
</dbReference>
<evidence type="ECO:0000313" key="2">
    <source>
        <dbReference type="Proteomes" id="UP000758168"/>
    </source>
</evidence>
<comment type="caution">
    <text evidence="1">The sequence shown here is derived from an EMBL/GenBank/DDBJ whole genome shotgun (WGS) entry which is preliminary data.</text>
</comment>
<dbReference type="Proteomes" id="UP000758168">
    <property type="component" value="Unassembled WGS sequence"/>
</dbReference>
<dbReference type="EMBL" id="JAGIOB010000001">
    <property type="protein sequence ID" value="MBP2418105.1"/>
    <property type="molecule type" value="Genomic_DNA"/>
</dbReference>